<evidence type="ECO:0000256" key="13">
    <source>
        <dbReference type="ARBA" id="ARBA00022842"/>
    </source>
</evidence>
<keyword evidence="4" id="KW-0645">Protease</keyword>
<dbReference type="Gene3D" id="3.40.395.10">
    <property type="entry name" value="Adenoviral Proteinase, Chain A"/>
    <property type="match status" value="1"/>
</dbReference>
<keyword evidence="20" id="KW-0511">Multifunctional enzyme</keyword>
<dbReference type="InterPro" id="IPR013103">
    <property type="entry name" value="RVT_2"/>
</dbReference>
<keyword evidence="18" id="KW-0917">Virion maturation</keyword>
<evidence type="ECO:0000256" key="8">
    <source>
        <dbReference type="ARBA" id="ARBA00022741"/>
    </source>
</evidence>
<dbReference type="Pfam" id="PF22936">
    <property type="entry name" value="Pol_BBD"/>
    <property type="match status" value="1"/>
</dbReference>
<dbReference type="Pfam" id="PF00665">
    <property type="entry name" value="rve"/>
    <property type="match status" value="1"/>
</dbReference>
<dbReference type="GO" id="GO:0004519">
    <property type="term" value="F:endonuclease activity"/>
    <property type="evidence" value="ECO:0007669"/>
    <property type="project" value="UniProtKB-KW"/>
</dbReference>
<evidence type="ECO:0000256" key="14">
    <source>
        <dbReference type="ARBA" id="ARBA00022884"/>
    </source>
</evidence>
<dbReference type="PANTHER" id="PTHR42648">
    <property type="entry name" value="TRANSPOSASE, PUTATIVE-RELATED"/>
    <property type="match status" value="1"/>
</dbReference>
<evidence type="ECO:0000256" key="22">
    <source>
        <dbReference type="ARBA" id="ARBA00049244"/>
    </source>
</evidence>
<comment type="function">
    <text evidence="1">The aspartyl protease (PR) mediates the proteolytic cleavages of the Gag and Gag-Pol polyproteins after assembly of the VLP.</text>
</comment>
<evidence type="ECO:0000256" key="21">
    <source>
        <dbReference type="ARBA" id="ARBA00048173"/>
    </source>
</evidence>
<keyword evidence="5" id="KW-0548">Nucleotidyltransferase</keyword>
<proteinExistence type="predicted"/>
<dbReference type="InterPro" id="IPR012337">
    <property type="entry name" value="RNaseH-like_sf"/>
</dbReference>
<dbReference type="InterPro" id="IPR036397">
    <property type="entry name" value="RNaseH_sf"/>
</dbReference>
<dbReference type="GO" id="GO:0005524">
    <property type="term" value="F:ATP binding"/>
    <property type="evidence" value="ECO:0007669"/>
    <property type="project" value="UniProtKB-KW"/>
</dbReference>
<evidence type="ECO:0000256" key="7">
    <source>
        <dbReference type="ARBA" id="ARBA00022723"/>
    </source>
</evidence>
<keyword evidence="17" id="KW-0808">Transferase</keyword>
<dbReference type="InterPro" id="IPR001584">
    <property type="entry name" value="Integrase_cat-core"/>
</dbReference>
<dbReference type="GO" id="GO:0003723">
    <property type="term" value="F:RNA binding"/>
    <property type="evidence" value="ECO:0007669"/>
    <property type="project" value="UniProtKB-KW"/>
</dbReference>
<dbReference type="InterPro" id="IPR038765">
    <property type="entry name" value="Papain-like_cys_pep_sf"/>
</dbReference>
<dbReference type="SUPFAM" id="SSF53098">
    <property type="entry name" value="Ribonuclease H-like"/>
    <property type="match status" value="1"/>
</dbReference>
<keyword evidence="12" id="KW-0067">ATP-binding</keyword>
<keyword evidence="6" id="KW-0540">Nuclease</keyword>
<dbReference type="GO" id="GO:0046872">
    <property type="term" value="F:metal ion binding"/>
    <property type="evidence" value="ECO:0007669"/>
    <property type="project" value="UniProtKB-KW"/>
</dbReference>
<evidence type="ECO:0000256" key="2">
    <source>
        <dbReference type="ARBA" id="ARBA00022578"/>
    </source>
</evidence>
<dbReference type="GO" id="GO:0004190">
    <property type="term" value="F:aspartic-type endopeptidase activity"/>
    <property type="evidence" value="ECO:0007669"/>
    <property type="project" value="UniProtKB-KW"/>
</dbReference>
<reference evidence="25 26" key="1">
    <citation type="submission" date="2016-11" db="EMBL/GenBank/DDBJ databases">
        <authorList>
            <person name="Jaros S."/>
            <person name="Januszkiewicz K."/>
            <person name="Wedrychowicz H."/>
        </authorList>
    </citation>
    <scope>NUCLEOTIDE SEQUENCE [LARGE SCALE GENOMIC DNA]</scope>
</reference>
<keyword evidence="15" id="KW-0229">DNA integration</keyword>
<keyword evidence="17" id="KW-0239">DNA-directed DNA polymerase</keyword>
<dbReference type="GO" id="GO:0003887">
    <property type="term" value="F:DNA-directed DNA polymerase activity"/>
    <property type="evidence" value="ECO:0007669"/>
    <property type="project" value="UniProtKB-KW"/>
</dbReference>
<evidence type="ECO:0000256" key="4">
    <source>
        <dbReference type="ARBA" id="ARBA00022670"/>
    </source>
</evidence>
<evidence type="ECO:0000313" key="26">
    <source>
        <dbReference type="Proteomes" id="UP000249464"/>
    </source>
</evidence>
<evidence type="ECO:0000256" key="15">
    <source>
        <dbReference type="ARBA" id="ARBA00022908"/>
    </source>
</evidence>
<organism evidence="25 26">
    <name type="scientific">Microbotryum silenes-dioicae</name>
    <dbReference type="NCBI Taxonomy" id="796604"/>
    <lineage>
        <taxon>Eukaryota</taxon>
        <taxon>Fungi</taxon>
        <taxon>Dikarya</taxon>
        <taxon>Basidiomycota</taxon>
        <taxon>Pucciniomycotina</taxon>
        <taxon>Microbotryomycetes</taxon>
        <taxon>Microbotryales</taxon>
        <taxon>Microbotryaceae</taxon>
        <taxon>Microbotryum</taxon>
    </lineage>
</organism>
<dbReference type="EMBL" id="FQNC01000069">
    <property type="protein sequence ID" value="SGZ09312.1"/>
    <property type="molecule type" value="Genomic_DNA"/>
</dbReference>
<feature type="compositionally biased region" description="Polar residues" evidence="23">
    <location>
        <begin position="2675"/>
        <end position="2684"/>
    </location>
</feature>
<keyword evidence="26" id="KW-1185">Reference proteome</keyword>
<evidence type="ECO:0000256" key="1">
    <source>
        <dbReference type="ARBA" id="ARBA00002180"/>
    </source>
</evidence>
<protein>
    <submittedName>
        <fullName evidence="25">BQ5605_C030g10863 protein</fullName>
    </submittedName>
</protein>
<feature type="compositionally biased region" description="Basic and acidic residues" evidence="23">
    <location>
        <begin position="2685"/>
        <end position="2694"/>
    </location>
</feature>
<dbReference type="GO" id="GO:0032196">
    <property type="term" value="P:transposition"/>
    <property type="evidence" value="ECO:0007669"/>
    <property type="project" value="UniProtKB-KW"/>
</dbReference>
<dbReference type="GO" id="GO:0003964">
    <property type="term" value="F:RNA-directed DNA polymerase activity"/>
    <property type="evidence" value="ECO:0007669"/>
    <property type="project" value="UniProtKB-KW"/>
</dbReference>
<feature type="region of interest" description="Disordered" evidence="23">
    <location>
        <begin position="2675"/>
        <end position="2694"/>
    </location>
</feature>
<keyword evidence="19" id="KW-0233">DNA recombination</keyword>
<dbReference type="Pfam" id="PF25597">
    <property type="entry name" value="SH3_retrovirus"/>
    <property type="match status" value="1"/>
</dbReference>
<evidence type="ECO:0000313" key="25">
    <source>
        <dbReference type="EMBL" id="SGZ09312.1"/>
    </source>
</evidence>
<keyword evidence="10" id="KW-0255">Endonuclease</keyword>
<keyword evidence="13" id="KW-0460">Magnesium</keyword>
<dbReference type="PROSITE" id="PS50994">
    <property type="entry name" value="INTEGRASE"/>
    <property type="match status" value="1"/>
</dbReference>
<dbReference type="GO" id="GO:0006508">
    <property type="term" value="P:proteolysis"/>
    <property type="evidence" value="ECO:0007669"/>
    <property type="project" value="UniProtKB-KW"/>
</dbReference>
<dbReference type="GO" id="GO:0015074">
    <property type="term" value="P:DNA integration"/>
    <property type="evidence" value="ECO:0007669"/>
    <property type="project" value="UniProtKB-KW"/>
</dbReference>
<gene>
    <name evidence="25" type="primary">BQ5605_C030g10863</name>
    <name evidence="25" type="ORF">BQ5605_C030G10863</name>
</gene>
<evidence type="ECO:0000256" key="5">
    <source>
        <dbReference type="ARBA" id="ARBA00022695"/>
    </source>
</evidence>
<keyword evidence="7" id="KW-0479">Metal-binding</keyword>
<evidence type="ECO:0000256" key="23">
    <source>
        <dbReference type="SAM" id="MobiDB-lite"/>
    </source>
</evidence>
<dbReference type="CDD" id="cd09272">
    <property type="entry name" value="RNase_HI_RT_Ty1"/>
    <property type="match status" value="1"/>
</dbReference>
<accession>A0A2X0NAZ0</accession>
<feature type="compositionally biased region" description="Acidic residues" evidence="23">
    <location>
        <begin position="1796"/>
        <end position="1806"/>
    </location>
</feature>
<comment type="catalytic activity">
    <reaction evidence="21">
        <text>DNA(n) + a 2'-deoxyribonucleoside 5'-triphosphate = DNA(n+1) + diphosphate</text>
        <dbReference type="Rhea" id="RHEA:22508"/>
        <dbReference type="Rhea" id="RHEA-COMP:17339"/>
        <dbReference type="Rhea" id="RHEA-COMP:17340"/>
        <dbReference type="ChEBI" id="CHEBI:33019"/>
        <dbReference type="ChEBI" id="CHEBI:61560"/>
        <dbReference type="ChEBI" id="CHEBI:173112"/>
        <dbReference type="EC" id="2.7.7.49"/>
    </reaction>
</comment>
<evidence type="ECO:0000259" key="24">
    <source>
        <dbReference type="PROSITE" id="PS50994"/>
    </source>
</evidence>
<feature type="region of interest" description="Disordered" evidence="23">
    <location>
        <begin position="1891"/>
        <end position="1910"/>
    </location>
</feature>
<keyword evidence="3" id="KW-1188">Viral release from host cell</keyword>
<dbReference type="GO" id="GO:0006310">
    <property type="term" value="P:DNA recombination"/>
    <property type="evidence" value="ECO:0007669"/>
    <property type="project" value="UniProtKB-KW"/>
</dbReference>
<keyword evidence="8" id="KW-0547">Nucleotide-binding</keyword>
<dbReference type="Proteomes" id="UP000249464">
    <property type="component" value="Unassembled WGS sequence"/>
</dbReference>
<feature type="domain" description="Integrase catalytic" evidence="24">
    <location>
        <begin position="1547"/>
        <end position="1713"/>
    </location>
</feature>
<evidence type="ECO:0000256" key="6">
    <source>
        <dbReference type="ARBA" id="ARBA00022722"/>
    </source>
</evidence>
<dbReference type="Gene3D" id="3.30.420.10">
    <property type="entry name" value="Ribonuclease H-like superfamily/Ribonuclease H"/>
    <property type="match status" value="1"/>
</dbReference>
<evidence type="ECO:0000256" key="20">
    <source>
        <dbReference type="ARBA" id="ARBA00023268"/>
    </source>
</evidence>
<feature type="region of interest" description="Disordered" evidence="23">
    <location>
        <begin position="1787"/>
        <end position="1806"/>
    </location>
</feature>
<keyword evidence="2" id="KW-0815">Transposition</keyword>
<evidence type="ECO:0000256" key="11">
    <source>
        <dbReference type="ARBA" id="ARBA00022801"/>
    </source>
</evidence>
<evidence type="ECO:0000256" key="12">
    <source>
        <dbReference type="ARBA" id="ARBA00022840"/>
    </source>
</evidence>
<dbReference type="InterPro" id="IPR057670">
    <property type="entry name" value="SH3_retrovirus"/>
</dbReference>
<keyword evidence="16" id="KW-0695">RNA-directed DNA polymerase</keyword>
<dbReference type="GO" id="GO:0005634">
    <property type="term" value="C:nucleus"/>
    <property type="evidence" value="ECO:0007669"/>
    <property type="project" value="UniProtKB-ARBA"/>
</dbReference>
<keyword evidence="11" id="KW-0378">Hydrolase</keyword>
<evidence type="ECO:0000256" key="3">
    <source>
        <dbReference type="ARBA" id="ARBA00022612"/>
    </source>
</evidence>
<dbReference type="SUPFAM" id="SSF56672">
    <property type="entry name" value="DNA/RNA polymerases"/>
    <property type="match status" value="1"/>
</dbReference>
<dbReference type="PANTHER" id="PTHR42648:SF11">
    <property type="entry name" value="TRANSPOSON TY4-P GAG-POL POLYPROTEIN"/>
    <property type="match status" value="1"/>
</dbReference>
<evidence type="ECO:0000256" key="9">
    <source>
        <dbReference type="ARBA" id="ARBA00022750"/>
    </source>
</evidence>
<evidence type="ECO:0000256" key="17">
    <source>
        <dbReference type="ARBA" id="ARBA00022932"/>
    </source>
</evidence>
<dbReference type="SUPFAM" id="SSF54001">
    <property type="entry name" value="Cysteine proteinases"/>
    <property type="match status" value="1"/>
</dbReference>
<dbReference type="InterPro" id="IPR039537">
    <property type="entry name" value="Retrotran_Ty1/copia-like"/>
</dbReference>
<evidence type="ECO:0000256" key="18">
    <source>
        <dbReference type="ARBA" id="ARBA00023113"/>
    </source>
</evidence>
<evidence type="ECO:0000256" key="16">
    <source>
        <dbReference type="ARBA" id="ARBA00022918"/>
    </source>
</evidence>
<keyword evidence="14" id="KW-0694">RNA-binding</keyword>
<sequence length="2770" mass="306725">MYLDDPDIELLDDDFERMAPLLDVRVSELLTFRFDNPDTQIQLSWSTDEPLEFDTLPRPLRAWRDKFKNREAITAARKQGYRSIAITGHRLPFSVEKIWRHIDYAERMRSVVINSQEWMKSYLGVDIENQPLIVKALEVLPSLLVEDQYTPSMILGCSASLRTLLDFVGKQPICSFVRSPPDKVYGAFPSDLMAILVASGKHQPDSPQREVLDKYIFASPLVPYRTLADLRSFVRARPLSIWFLPLCFRDHWAMARVDVGQRTWTLFNSLSHIRIDEITRNSALALFDYLELHILNTEPKQGRMAQQADGSSCGPAAINVGETELLLVPPFSAGRAHIARICQFHRLTTFATKSQHLTHDLPAPIAGIDRNELDVEEMAEIEDDEETYRRARLAKEHLKDIEYSKARPAAFAGFRAKVKQLCPGSDVKIENPRTVQCGRCRTYHKMKTRHGVTRFMKHLNKKPPCTNMRKIDHYFAVRSPAETAVQSQGKSLADPPACPGLTGKRVEVYLSKSSARGGGAPSRLKLIQRGFPRIGKRVLTRSERREIHNLEANEWTWVNDHSAPRSQWQLEPCAKCKALLRTKAFSQALHRPRAVGPTIKFTNKRLASVEALMSKVFKEHQGLEELLGTKDGKVYLRFAQGLVSGEMAGANILKGKDMRGYVRDEALLDFEHALALASPTALRVVQKTVGGVSRRTIQQPRFGLDEPHMQRIIQKILSDGKTFNLHVDDTKLRQVIRTTRVYSKDKEAEARLRGQKIFRHELVGMVGPPNVYETTQELEGIFRGPNPPIAGTKFGDYVRMYMLAPNDVSCPAQDFAAFVIGDSPSSSEAAHELESVIQFLVNAGVGHLLASISADGAASEGVLQRVMAERLGGDEGYTGEGNRRRELPFDWHPFKWATPTCFNRDEKHLSKNLRNACDSGARAIYGGTGCYHNATHRAFSEATLALACRLHEDGKFDADAIVFLFLCGELHDAIQNRSLQPIERIKMLLTVRYTFEGWLTFVRNRPGHNAQSFIAKETLDGMRTVIDANIALIRNYRDFWPEEAFISWRHGTEMIEHFFGGLRKVVQEFDALEFLQVMLRLRAQRSGPANSSHQVIMPGDTDTVVSGGTTSIVYVKPRDIDPSCHLRNAGGWSQWINDVRGALGGDYWNCTLATPIQKPNARTDLEHANFQAIALLRRSVSLNIKKQIKDGFDHTPTDVLKMIKKAVAAGTVTDIFIKLQALLDAGPPPSGVDAFEKYQANTIELFNTLSGYNLTFDQVISIRLIHFGKDLYKEYYTQALRQDLDKLPDPIEALQTLQTQAESTPAHKPVAMVASLTATDRSSSTPSAPCRHCGGPHWNRKCPVKDKKSKASSAPSASLAAAPDISTLVDGPVRGYLTAAMSTLAKPSLILDSGATHHIVNDRACFTNFRKCKPAPLEGITGEAVNSIEGVGSAVVRSFDGSIGQLHHALFVPSAPVSLFSASRANAAGYDINLSRGKATVSVDGSICHTGEITNGLYHMHASLVDVTTLIEQPVNMEVALNADLKCDTCQAGKITHHPFPTVASNRSAQPLDRVHMDLLAFDGAVSLGGAKYALVIVDDYTRYLWAIPMSHKSDTFAAFKSWLAKVERSSSRKLLAVRSDNGGEFLSNEFSSFLEEQGITRQLSIPDAPQQNGVAERANRSITEGVRSMLHQLGLSHALWAEALATYVYVKNRSPHSANSGVTPHTRWHGSKPSAGHLRVFGCRAWKAATTEARSKLDPRGIPLVFVGYDLESKGYRLFDPATRQVFKSRSVTFFEDEFPARREGITAAHAPVAGDDDDDDDDDDEVVVLPDQHANQAPPDQAELPAALCFDAPGPAWQPPVGSRPRNPPARYGALASLRSTPSAFAFSLGKEVTELVADLEATGIDASTANRPLSEPEDPFSLPSSDPTTWNEAMRHPHAAAWKAGAIEEFRSMKDDLRVFSVVGLSSVPKGATILPSRHVFRTKCDKAGKMVSLKNRIVAQGCAQGPNSFNNTFSPTAKYTSIRTLIAHSASKGHHIIQADVDKAYLHGVLEEEIYMRVPTGIEGYEGKCLRLHRSIYGLKQAGRVWNDTINATLASLGYRRLACDECIYRHEDAGGDHYIALYVDDLLFFGPDLGEIDRVLDQLNTLYGVKRLGPAEWVLGVQVVRHDDGGISLLQRQYLLDVLDRFNMSDCNPCKSPMEANLQLSPEPDTDSADNAIYRSMIGSLMYAVVATRPDLAHSVGYLSRFVGKAGDTHLEAAKRVLRYIKGSLDLGIHYTRTSAPLLGYKGYSDSDWGSDIQTSRSTMGYLFKLAGGAISWSSRLQPRVACSSTEAEYLGLSHAAKEAVFLRSLLTELGLDTSSPLRLLGDNQGAIALTQNPVFHARTKHLRMLEHFVREHVRNGEISVTYIPTHDMVADIFTKPLPRVVFQRHCDAIGLRRISGQEQGGVLSTSLFDFYSKVSALLGLLRKLKTETAGSRQGYYHMYDRLDDLDLVAMRTYPSDVEIRSTSLVAAGLAKELLLGLRMWDTIRYQKSNQLEEDIPINASEPWHFEPEDAEPLSYIADLVRTLNGIRTKTCQGLVVLDSNAVRSLAALGLDNDAALLAVQQAYDEADAQAEERFLLDAIVTANESLPATLNGTSILSQAQIIRLPSLLRHDSRQLALDLKSLIQQPRAHQCTHLRAVLLKGRHGATTSTAQDSDPTSKAKLSEHGEVHSSVLRGLVQSMGAARLEAVSGVARSIRWTGQGAFSRFSTANETDNMGYIEDGRKDVSYNCVLCTYGPESAHQ</sequence>
<evidence type="ECO:0000256" key="19">
    <source>
        <dbReference type="ARBA" id="ARBA00023172"/>
    </source>
</evidence>
<dbReference type="InterPro" id="IPR043502">
    <property type="entry name" value="DNA/RNA_pol_sf"/>
</dbReference>
<dbReference type="Pfam" id="PF07727">
    <property type="entry name" value="RVT_2"/>
    <property type="match status" value="1"/>
</dbReference>
<dbReference type="InterPro" id="IPR054722">
    <property type="entry name" value="PolX-like_BBD"/>
</dbReference>
<evidence type="ECO:0000256" key="10">
    <source>
        <dbReference type="ARBA" id="ARBA00022759"/>
    </source>
</evidence>
<keyword evidence="9" id="KW-0064">Aspartyl protease</keyword>
<comment type="catalytic activity">
    <reaction evidence="22">
        <text>DNA(n) + a 2'-deoxyribonucleoside 5'-triphosphate = DNA(n+1) + diphosphate</text>
        <dbReference type="Rhea" id="RHEA:22508"/>
        <dbReference type="Rhea" id="RHEA-COMP:17339"/>
        <dbReference type="Rhea" id="RHEA-COMP:17340"/>
        <dbReference type="ChEBI" id="CHEBI:33019"/>
        <dbReference type="ChEBI" id="CHEBI:61560"/>
        <dbReference type="ChEBI" id="CHEBI:173112"/>
        <dbReference type="EC" id="2.7.7.7"/>
    </reaction>
</comment>
<name>A0A2X0NAZ0_9BASI</name>